<dbReference type="EMBL" id="CAJC01000204">
    <property type="protein sequence ID" value="CCI54908.1"/>
    <property type="molecule type" value="Genomic_DNA"/>
</dbReference>
<feature type="domain" description="HTH luxR-type" evidence="6">
    <location>
        <begin position="150"/>
        <end position="215"/>
    </location>
</feature>
<keyword evidence="4" id="KW-0804">Transcription</keyword>
<evidence type="ECO:0000256" key="2">
    <source>
        <dbReference type="ARBA" id="ARBA00023015"/>
    </source>
</evidence>
<dbReference type="STRING" id="1193518.BN13_890002"/>
<evidence type="ECO:0000313" key="8">
    <source>
        <dbReference type="EMBL" id="CCI54908.1"/>
    </source>
</evidence>
<evidence type="ECO:0000313" key="9">
    <source>
        <dbReference type="Proteomes" id="UP000035720"/>
    </source>
</evidence>
<gene>
    <name evidence="8" type="primary">narP</name>
    <name evidence="8" type="ORF">BN13_890002</name>
</gene>
<evidence type="ECO:0000256" key="4">
    <source>
        <dbReference type="ARBA" id="ARBA00023163"/>
    </source>
</evidence>
<dbReference type="InterPro" id="IPR001789">
    <property type="entry name" value="Sig_transdc_resp-reg_receiver"/>
</dbReference>
<dbReference type="InterPro" id="IPR000792">
    <property type="entry name" value="Tscrpt_reg_LuxR_C"/>
</dbReference>
<evidence type="ECO:0000256" key="5">
    <source>
        <dbReference type="PROSITE-ProRule" id="PRU00169"/>
    </source>
</evidence>
<evidence type="ECO:0000256" key="3">
    <source>
        <dbReference type="ARBA" id="ARBA00023125"/>
    </source>
</evidence>
<dbReference type="SMART" id="SM00448">
    <property type="entry name" value="REC"/>
    <property type="match status" value="1"/>
</dbReference>
<keyword evidence="9" id="KW-1185">Reference proteome</keyword>
<dbReference type="InterPro" id="IPR058245">
    <property type="entry name" value="NreC/VraR/RcsB-like_REC"/>
</dbReference>
<dbReference type="AlphaFoldDB" id="A0A077MGL4"/>
<dbReference type="InterPro" id="IPR039420">
    <property type="entry name" value="WalR-like"/>
</dbReference>
<dbReference type="SMART" id="SM00421">
    <property type="entry name" value="HTH_LUXR"/>
    <property type="match status" value="1"/>
</dbReference>
<dbReference type="InterPro" id="IPR011006">
    <property type="entry name" value="CheY-like_superfamily"/>
</dbReference>
<name>A0A077MGL4_9MICO</name>
<evidence type="ECO:0000259" key="7">
    <source>
        <dbReference type="PROSITE" id="PS50110"/>
    </source>
</evidence>
<organism evidence="8 9">
    <name type="scientific">Nostocoides jenkinsii Ben 74</name>
    <dbReference type="NCBI Taxonomy" id="1193518"/>
    <lineage>
        <taxon>Bacteria</taxon>
        <taxon>Bacillati</taxon>
        <taxon>Actinomycetota</taxon>
        <taxon>Actinomycetes</taxon>
        <taxon>Micrococcales</taxon>
        <taxon>Intrasporangiaceae</taxon>
        <taxon>Nostocoides</taxon>
    </lineage>
</organism>
<dbReference type="PRINTS" id="PR00038">
    <property type="entry name" value="HTHLUXR"/>
</dbReference>
<dbReference type="GO" id="GO:0000160">
    <property type="term" value="P:phosphorelay signal transduction system"/>
    <property type="evidence" value="ECO:0007669"/>
    <property type="project" value="InterPro"/>
</dbReference>
<keyword evidence="1 5" id="KW-0597">Phosphoprotein</keyword>
<dbReference type="CDD" id="cd17535">
    <property type="entry name" value="REC_NarL-like"/>
    <property type="match status" value="1"/>
</dbReference>
<dbReference type="RefSeq" id="WP_235434047.1">
    <property type="nucleotide sequence ID" value="NZ_HF571038.1"/>
</dbReference>
<dbReference type="PANTHER" id="PTHR43214:SF24">
    <property type="entry name" value="TRANSCRIPTIONAL REGULATORY PROTEIN NARL-RELATED"/>
    <property type="match status" value="1"/>
</dbReference>
<feature type="modified residue" description="4-aspartylphosphate" evidence="5">
    <location>
        <position position="66"/>
    </location>
</feature>
<dbReference type="SUPFAM" id="SSF52172">
    <property type="entry name" value="CheY-like"/>
    <property type="match status" value="1"/>
</dbReference>
<dbReference type="GO" id="GO:0003677">
    <property type="term" value="F:DNA binding"/>
    <property type="evidence" value="ECO:0007669"/>
    <property type="project" value="UniProtKB-KW"/>
</dbReference>
<dbReference type="Pfam" id="PF00072">
    <property type="entry name" value="Response_reg"/>
    <property type="match status" value="1"/>
</dbReference>
<dbReference type="PROSITE" id="PS50043">
    <property type="entry name" value="HTH_LUXR_2"/>
    <property type="match status" value="1"/>
</dbReference>
<dbReference type="SUPFAM" id="SSF46894">
    <property type="entry name" value="C-terminal effector domain of the bipartite response regulators"/>
    <property type="match status" value="1"/>
</dbReference>
<dbReference type="PROSITE" id="PS50110">
    <property type="entry name" value="RESPONSE_REGULATORY"/>
    <property type="match status" value="1"/>
</dbReference>
<dbReference type="Proteomes" id="UP000035720">
    <property type="component" value="Unassembled WGS sequence"/>
</dbReference>
<dbReference type="InterPro" id="IPR016032">
    <property type="entry name" value="Sig_transdc_resp-reg_C-effctor"/>
</dbReference>
<comment type="caution">
    <text evidence="8">The sequence shown here is derived from an EMBL/GenBank/DDBJ whole genome shotgun (WGS) entry which is preliminary data.</text>
</comment>
<evidence type="ECO:0000256" key="1">
    <source>
        <dbReference type="ARBA" id="ARBA00022553"/>
    </source>
</evidence>
<sequence>MNESQGGARPYDPIRVLLVDDHPVVRAGLGLLLSAAPDLDVIGEAETGAEALTLAQTLDPDVVLCDLRLGDGVDGVGVAAALSGRDAPAVLILTTYDHDRDIVRAVEAGAAGYLLKDAAPQVIIDAIRATAAGETVLSADQTERVVATMRTSPSRALSEREVDVLIKAGAGLSNREIAKALLVSEATVKTHLAHINDKLGTTSRTAAFAAARDLGLLSREP</sequence>
<dbReference type="PROSITE" id="PS00622">
    <property type="entry name" value="HTH_LUXR_1"/>
    <property type="match status" value="1"/>
</dbReference>
<keyword evidence="3" id="KW-0238">DNA-binding</keyword>
<feature type="domain" description="Response regulatory" evidence="7">
    <location>
        <begin position="15"/>
        <end position="131"/>
    </location>
</feature>
<protein>
    <submittedName>
        <fullName evidence="8">Nitrate/nitrite response regulator protein narP</fullName>
    </submittedName>
</protein>
<reference evidence="8 9" key="1">
    <citation type="journal article" date="2013" name="ISME J.">
        <title>A metabolic model for members of the genus Tetrasphaera involved in enhanced biological phosphorus removal.</title>
        <authorList>
            <person name="Kristiansen R."/>
            <person name="Nguyen H.T.T."/>
            <person name="Saunders A.M."/>
            <person name="Nielsen J.L."/>
            <person name="Wimmer R."/>
            <person name="Le V.Q."/>
            <person name="McIlroy S.J."/>
            <person name="Petrovski S."/>
            <person name="Seviour R.J."/>
            <person name="Calteau A."/>
            <person name="Nielsen K.L."/>
            <person name="Nielsen P.H."/>
        </authorList>
    </citation>
    <scope>NUCLEOTIDE SEQUENCE [LARGE SCALE GENOMIC DNA]</scope>
    <source>
        <strain evidence="8 9">Ben 74</strain>
    </source>
</reference>
<evidence type="ECO:0000259" key="6">
    <source>
        <dbReference type="PROSITE" id="PS50043"/>
    </source>
</evidence>
<accession>A0A077MGL4</accession>
<dbReference type="Pfam" id="PF00196">
    <property type="entry name" value="GerE"/>
    <property type="match status" value="1"/>
</dbReference>
<dbReference type="PANTHER" id="PTHR43214">
    <property type="entry name" value="TWO-COMPONENT RESPONSE REGULATOR"/>
    <property type="match status" value="1"/>
</dbReference>
<dbReference type="CDD" id="cd06170">
    <property type="entry name" value="LuxR_C_like"/>
    <property type="match status" value="1"/>
</dbReference>
<dbReference type="Gene3D" id="3.40.50.2300">
    <property type="match status" value="1"/>
</dbReference>
<dbReference type="GO" id="GO:0006355">
    <property type="term" value="P:regulation of DNA-templated transcription"/>
    <property type="evidence" value="ECO:0007669"/>
    <property type="project" value="InterPro"/>
</dbReference>
<proteinExistence type="predicted"/>
<keyword evidence="2" id="KW-0805">Transcription regulation</keyword>